<accession>A0ABP4F702</accession>
<proteinExistence type="predicted"/>
<organism evidence="1 2">
    <name type="scientific">Nocardioides aquiterrae</name>
    <dbReference type="NCBI Taxonomy" id="203799"/>
    <lineage>
        <taxon>Bacteria</taxon>
        <taxon>Bacillati</taxon>
        <taxon>Actinomycetota</taxon>
        <taxon>Actinomycetes</taxon>
        <taxon>Propionibacteriales</taxon>
        <taxon>Nocardioidaceae</taxon>
        <taxon>Nocardioides</taxon>
    </lineage>
</organism>
<gene>
    <name evidence="1" type="ORF">GCM10009606_41380</name>
</gene>
<comment type="caution">
    <text evidence="1">The sequence shown here is derived from an EMBL/GenBank/DDBJ whole genome shotgun (WGS) entry which is preliminary data.</text>
</comment>
<evidence type="ECO:0000313" key="2">
    <source>
        <dbReference type="Proteomes" id="UP001499979"/>
    </source>
</evidence>
<reference evidence="2" key="1">
    <citation type="journal article" date="2019" name="Int. J. Syst. Evol. Microbiol.">
        <title>The Global Catalogue of Microorganisms (GCM) 10K type strain sequencing project: providing services to taxonomists for standard genome sequencing and annotation.</title>
        <authorList>
            <consortium name="The Broad Institute Genomics Platform"/>
            <consortium name="The Broad Institute Genome Sequencing Center for Infectious Disease"/>
            <person name="Wu L."/>
            <person name="Ma J."/>
        </authorList>
    </citation>
    <scope>NUCLEOTIDE SEQUENCE [LARGE SCALE GENOMIC DNA]</scope>
    <source>
        <strain evidence="2">JCM 11813</strain>
    </source>
</reference>
<keyword evidence="2" id="KW-1185">Reference proteome</keyword>
<protein>
    <submittedName>
        <fullName evidence="1">Uncharacterized protein</fullName>
    </submittedName>
</protein>
<dbReference type="RefSeq" id="WP_343909777.1">
    <property type="nucleotide sequence ID" value="NZ_BAAAJE010000026.1"/>
</dbReference>
<sequence>MRAGRSWRLATGLAAVVVAVVVAVLIVGGRSEDRADPEGGDVPTTPRSLAFVVSEHVDLEPTRAGVDWAADNYRRLFPHPKRAVAASTNFAGDGNIVVVGVSPEREKVGPSCDDGFCADLGDGVRLAWDELAPEEDPGLVVVVAELDTHTVVLRYSGPAITGDPRDLDLPIPVDTMVDIVTDPRVAPTTSQEAVDSGEEIDFWLDGNPVV</sequence>
<name>A0ABP4F702_9ACTN</name>
<dbReference type="EMBL" id="BAAAJE010000026">
    <property type="protein sequence ID" value="GAA1159153.1"/>
    <property type="molecule type" value="Genomic_DNA"/>
</dbReference>
<dbReference type="Proteomes" id="UP001499979">
    <property type="component" value="Unassembled WGS sequence"/>
</dbReference>
<evidence type="ECO:0000313" key="1">
    <source>
        <dbReference type="EMBL" id="GAA1159153.1"/>
    </source>
</evidence>